<feature type="transmembrane region" description="Helical" evidence="2">
    <location>
        <begin position="6"/>
        <end position="34"/>
    </location>
</feature>
<dbReference type="InterPro" id="IPR025498">
    <property type="entry name" value="DUF4389"/>
</dbReference>
<feature type="transmembrane region" description="Helical" evidence="2">
    <location>
        <begin position="276"/>
        <end position="299"/>
    </location>
</feature>
<dbReference type="Proteomes" id="UP001185899">
    <property type="component" value="Unassembled WGS sequence"/>
</dbReference>
<dbReference type="RefSeq" id="WP_317547876.1">
    <property type="nucleotide sequence ID" value="NZ_JAWLKE010000003.1"/>
</dbReference>
<feature type="compositionally biased region" description="Basic and acidic residues" evidence="1">
    <location>
        <begin position="469"/>
        <end position="492"/>
    </location>
</feature>
<feature type="transmembrane region" description="Helical" evidence="2">
    <location>
        <begin position="365"/>
        <end position="384"/>
    </location>
</feature>
<protein>
    <submittedName>
        <fullName evidence="3">DUF4389 domain-containing protein</fullName>
    </submittedName>
</protein>
<dbReference type="EMBL" id="JAWLKE010000003">
    <property type="protein sequence ID" value="MDV6230388.1"/>
    <property type="molecule type" value="Genomic_DNA"/>
</dbReference>
<evidence type="ECO:0000256" key="1">
    <source>
        <dbReference type="SAM" id="MobiDB-lite"/>
    </source>
</evidence>
<evidence type="ECO:0000313" key="4">
    <source>
        <dbReference type="Proteomes" id="UP001185899"/>
    </source>
</evidence>
<evidence type="ECO:0000313" key="3">
    <source>
        <dbReference type="EMBL" id="MDV6230388.1"/>
    </source>
</evidence>
<sequence length="492" mass="52900">MGTNRVFALVIGCVVSLVAFAVLGVGVLLFFGYVAQDDEGRISLPTAPLTTASSALVSEDVSLVDAIDPHLSDRISVSVRVASSDPAREVLIGIAPTADVRDYLRGVAHTVVTDVEFSPFRAGYDNVTGSDTAASPLDQPWWSARASGTGTTELEWKPQGGSWTMVVMNADGSAGVDVDVRAGVRVQSLGPVAASVLAASAILLVLGVGAIVFGASGLGRRTASETAAESKPLDEPDTLLSATEQSRYPVVLTGTRPESLSRGLWLVKWILAVPHYIVLVFLLAGFFVTTFVAGLAILFTGRYPRGLFDFNVGVLRWVWRVQFYSYSALGTDRYPPFTLHRTDHPAELTVEYPEKLSRGKVLVKWWLLAIPHYLVLSLLAGGWYAGFRLAGNGGDAGATGQPYIFGSVLGVLVLIAGISLLFAGRYPRGLFDLVLGINRWVFRVAAYAALMTDEYPPFRLDQGPDEVESAQKDRVDDDVSRHGEHEVGEQTL</sequence>
<keyword evidence="4" id="KW-1185">Reference proteome</keyword>
<dbReference type="Pfam" id="PF14333">
    <property type="entry name" value="DUF4389"/>
    <property type="match status" value="2"/>
</dbReference>
<accession>A0ABU4AVY8</accession>
<organism evidence="3 4">
    <name type="scientific">Rhodococcus cercidiphylli</name>
    <dbReference type="NCBI Taxonomy" id="489916"/>
    <lineage>
        <taxon>Bacteria</taxon>
        <taxon>Bacillati</taxon>
        <taxon>Actinomycetota</taxon>
        <taxon>Actinomycetes</taxon>
        <taxon>Mycobacteriales</taxon>
        <taxon>Nocardiaceae</taxon>
        <taxon>Rhodococcus</taxon>
    </lineage>
</organism>
<reference evidence="3 4" key="1">
    <citation type="submission" date="2023-10" db="EMBL/GenBank/DDBJ databases">
        <title>Development of a sustainable strategy for remediation of hydrocarbon-contaminated territories based on the waste exchange concept.</title>
        <authorList>
            <person name="Krivoruchko A."/>
        </authorList>
    </citation>
    <scope>NUCLEOTIDE SEQUENCE [LARGE SCALE GENOMIC DNA]</scope>
    <source>
        <strain evidence="3 4">IEGM 1322</strain>
    </source>
</reference>
<feature type="transmembrane region" description="Helical" evidence="2">
    <location>
        <begin position="404"/>
        <end position="423"/>
    </location>
</feature>
<comment type="caution">
    <text evidence="3">The sequence shown here is derived from an EMBL/GenBank/DDBJ whole genome shotgun (WGS) entry which is preliminary data.</text>
</comment>
<feature type="region of interest" description="Disordered" evidence="1">
    <location>
        <begin position="460"/>
        <end position="492"/>
    </location>
</feature>
<proteinExistence type="predicted"/>
<keyword evidence="2" id="KW-0472">Membrane</keyword>
<gene>
    <name evidence="3" type="ORF">R3P95_07500</name>
</gene>
<feature type="transmembrane region" description="Helical" evidence="2">
    <location>
        <begin position="192"/>
        <end position="215"/>
    </location>
</feature>
<keyword evidence="2" id="KW-1133">Transmembrane helix</keyword>
<evidence type="ECO:0000256" key="2">
    <source>
        <dbReference type="SAM" id="Phobius"/>
    </source>
</evidence>
<keyword evidence="2" id="KW-0812">Transmembrane</keyword>
<name>A0ABU4AVY8_9NOCA</name>